<dbReference type="GO" id="GO:0005524">
    <property type="term" value="F:ATP binding"/>
    <property type="evidence" value="ECO:0007669"/>
    <property type="project" value="UniProtKB-KW"/>
</dbReference>
<gene>
    <name evidence="5" type="ORF">CC85DRAFT_286892</name>
</gene>
<reference evidence="5 6" key="1">
    <citation type="submission" date="2015-03" db="EMBL/GenBank/DDBJ databases">
        <title>Genomics and transcriptomics of the oil-accumulating basidiomycete yeast T. oleaginosus allow insights into substrate utilization and the diverse evolutionary trajectories of mating systems in fungi.</title>
        <authorList>
            <consortium name="DOE Joint Genome Institute"/>
            <person name="Kourist R."/>
            <person name="Kracht O."/>
            <person name="Bracharz F."/>
            <person name="Lipzen A."/>
            <person name="Nolan M."/>
            <person name="Ohm R."/>
            <person name="Grigoriev I."/>
            <person name="Sun S."/>
            <person name="Heitman J."/>
            <person name="Bruck T."/>
            <person name="Nowrousian M."/>
        </authorList>
    </citation>
    <scope>NUCLEOTIDE SEQUENCE [LARGE SCALE GENOMIC DNA]</scope>
    <source>
        <strain evidence="5 6">IBC0246</strain>
    </source>
</reference>
<dbReference type="InterPro" id="IPR000719">
    <property type="entry name" value="Prot_kinase_dom"/>
</dbReference>
<dbReference type="GO" id="GO:0035556">
    <property type="term" value="P:intracellular signal transduction"/>
    <property type="evidence" value="ECO:0007669"/>
    <property type="project" value="TreeGrafter"/>
</dbReference>
<evidence type="ECO:0000256" key="1">
    <source>
        <dbReference type="ARBA" id="ARBA00022741"/>
    </source>
</evidence>
<dbReference type="PANTHER" id="PTHR24346">
    <property type="entry name" value="MAP/MICROTUBULE AFFINITY-REGULATING KINASE"/>
    <property type="match status" value="1"/>
</dbReference>
<keyword evidence="1" id="KW-0547">Nucleotide-binding</keyword>
<keyword evidence="5" id="KW-0808">Transferase</keyword>
<protein>
    <submittedName>
        <fullName evidence="5">Kinase-like protein</fullName>
    </submittedName>
</protein>
<sequence length="489" mass="52872">MRSTTIGLELAGLVLEDGRLELKSILGVGAYGVVYLARDWSSPCPCPKACPCRSSVAGGPSALIHHHQPHPFQTCPCEAGGAVAHLRAVKCLSRTGLDERQRTFQRREIALHNIASNHPNVATVYRVFDEGDYTFIVMDYYPGGDLFAMIADRGRYIGDDELVRSVFLQIIDAVGHCHDMGIYHRDLKPENILCSADGTKVVLADFGLATTEAYSRDFGCGSTFYLSPECQGGLFEPVDSYSTIQADLWSLGIILVNLACVRNPWKQATLEDDTFRAYVDDPSILARILPLSASTADICAGLFARNPADRISLRQLRQMVINAPSFSAPPPMPVPPPIPARAMPAKPARPPPSIASSHASSYLSHWSSSCMSEYVQTPSPDMSDMYGYLIAPPPSPYSPHFQHYAAPSTFIAHQPATPAGTPGLVGPEAFGFGRAPSSASSSGSLPPTPQLSPMPLPQMPSHLHSHTRKHQGVGVESMAYFTNHKAAYA</sequence>
<dbReference type="SMART" id="SM00220">
    <property type="entry name" value="S_TKc"/>
    <property type="match status" value="1"/>
</dbReference>
<feature type="compositionally biased region" description="Low complexity" evidence="3">
    <location>
        <begin position="432"/>
        <end position="445"/>
    </location>
</feature>
<dbReference type="OrthoDB" id="541276at2759"/>
<keyword evidence="5" id="KW-0418">Kinase</keyword>
<evidence type="ECO:0000313" key="6">
    <source>
        <dbReference type="Proteomes" id="UP000053611"/>
    </source>
</evidence>
<feature type="compositionally biased region" description="Pro residues" evidence="3">
    <location>
        <begin position="446"/>
        <end position="458"/>
    </location>
</feature>
<dbReference type="AlphaFoldDB" id="A0A0J0XIP7"/>
<dbReference type="GO" id="GO:0004674">
    <property type="term" value="F:protein serine/threonine kinase activity"/>
    <property type="evidence" value="ECO:0007669"/>
    <property type="project" value="TreeGrafter"/>
</dbReference>
<evidence type="ECO:0000256" key="2">
    <source>
        <dbReference type="ARBA" id="ARBA00022840"/>
    </source>
</evidence>
<evidence type="ECO:0000259" key="4">
    <source>
        <dbReference type="PROSITE" id="PS50011"/>
    </source>
</evidence>
<dbReference type="InterPro" id="IPR008271">
    <property type="entry name" value="Ser/Thr_kinase_AS"/>
</dbReference>
<dbReference type="EMBL" id="KQ087225">
    <property type="protein sequence ID" value="KLT40965.1"/>
    <property type="molecule type" value="Genomic_DNA"/>
</dbReference>
<name>A0A0J0XIP7_9TREE</name>
<dbReference type="STRING" id="879819.A0A0J0XIP7"/>
<dbReference type="Gene3D" id="1.10.510.10">
    <property type="entry name" value="Transferase(Phosphotransferase) domain 1"/>
    <property type="match status" value="1"/>
</dbReference>
<dbReference type="PROSITE" id="PS50011">
    <property type="entry name" value="PROTEIN_KINASE_DOM"/>
    <property type="match status" value="1"/>
</dbReference>
<accession>A0A0J0XIP7</accession>
<keyword evidence="2" id="KW-0067">ATP-binding</keyword>
<dbReference type="InterPro" id="IPR011009">
    <property type="entry name" value="Kinase-like_dom_sf"/>
</dbReference>
<dbReference type="PROSITE" id="PS00108">
    <property type="entry name" value="PROTEIN_KINASE_ST"/>
    <property type="match status" value="1"/>
</dbReference>
<evidence type="ECO:0000256" key="3">
    <source>
        <dbReference type="SAM" id="MobiDB-lite"/>
    </source>
</evidence>
<dbReference type="Proteomes" id="UP000053611">
    <property type="component" value="Unassembled WGS sequence"/>
</dbReference>
<keyword evidence="6" id="KW-1185">Reference proteome</keyword>
<feature type="domain" description="Protein kinase" evidence="4">
    <location>
        <begin position="20"/>
        <end position="326"/>
    </location>
</feature>
<organism evidence="5 6">
    <name type="scientific">Cutaneotrichosporon oleaginosum</name>
    <dbReference type="NCBI Taxonomy" id="879819"/>
    <lineage>
        <taxon>Eukaryota</taxon>
        <taxon>Fungi</taxon>
        <taxon>Dikarya</taxon>
        <taxon>Basidiomycota</taxon>
        <taxon>Agaricomycotina</taxon>
        <taxon>Tremellomycetes</taxon>
        <taxon>Trichosporonales</taxon>
        <taxon>Trichosporonaceae</taxon>
        <taxon>Cutaneotrichosporon</taxon>
    </lineage>
</organism>
<dbReference type="Pfam" id="PF00069">
    <property type="entry name" value="Pkinase"/>
    <property type="match status" value="1"/>
</dbReference>
<feature type="region of interest" description="Disordered" evidence="3">
    <location>
        <begin position="432"/>
        <end position="470"/>
    </location>
</feature>
<dbReference type="SUPFAM" id="SSF56112">
    <property type="entry name" value="Protein kinase-like (PK-like)"/>
    <property type="match status" value="1"/>
</dbReference>
<dbReference type="GO" id="GO:0005737">
    <property type="term" value="C:cytoplasm"/>
    <property type="evidence" value="ECO:0007669"/>
    <property type="project" value="TreeGrafter"/>
</dbReference>
<dbReference type="PANTHER" id="PTHR24346:SF30">
    <property type="entry name" value="MATERNAL EMBRYONIC LEUCINE ZIPPER KINASE"/>
    <property type="match status" value="1"/>
</dbReference>
<evidence type="ECO:0000313" key="5">
    <source>
        <dbReference type="EMBL" id="KLT40965.1"/>
    </source>
</evidence>
<proteinExistence type="predicted"/>